<feature type="region of interest" description="Disordered" evidence="1">
    <location>
        <begin position="240"/>
        <end position="319"/>
    </location>
</feature>
<evidence type="ECO:0000313" key="3">
    <source>
        <dbReference type="Proteomes" id="UP000037460"/>
    </source>
</evidence>
<name>A0A0M0J7Z4_9EUKA</name>
<dbReference type="OrthoDB" id="549564at2759"/>
<protein>
    <submittedName>
        <fullName evidence="2">Uncharacterized protein</fullName>
    </submittedName>
</protein>
<dbReference type="Proteomes" id="UP000037460">
    <property type="component" value="Unassembled WGS sequence"/>
</dbReference>
<sequence length="319" mass="35946">MQKSLKESQALVLKDAARKGASNYMLTLRMGVKHADSVVRTFGAHPAAKKAAAEARELLSEGGRVVAEVATAEDLQKLELWQQGDSSLATEQKMLERHKLRFDRRVLEVLQAFWEASQRSIQSDDRGDACEVLSKEAHANMLKRVYRVMIKNYNEVEAEQSIAEDWVRDAKGKDWLTRKQFQDALFELADTWTRGICPYEYTAFLWRLHDQLTTTVRDANGHILAYAWKDERDCVHDALTYGDDEGENEGENAAGGGKGKGKGEGGDDKGSADYRSRAKEQVGKSQEERSSITKIQAIQRAKKDPRKKAKIGKRAKKQM</sequence>
<feature type="compositionally biased region" description="Basic and acidic residues" evidence="1">
    <location>
        <begin position="261"/>
        <end position="291"/>
    </location>
</feature>
<accession>A0A0M0J7Z4</accession>
<evidence type="ECO:0000256" key="1">
    <source>
        <dbReference type="SAM" id="MobiDB-lite"/>
    </source>
</evidence>
<keyword evidence="3" id="KW-1185">Reference proteome</keyword>
<proteinExistence type="predicted"/>
<gene>
    <name evidence="2" type="ORF">Ctob_008296</name>
</gene>
<reference evidence="3" key="1">
    <citation type="journal article" date="2015" name="PLoS Genet.">
        <title>Genome Sequence and Transcriptome Analyses of Chrysochromulina tobin: Metabolic Tools for Enhanced Algal Fitness in the Prominent Order Prymnesiales (Haptophyceae).</title>
        <authorList>
            <person name="Hovde B.T."/>
            <person name="Deodato C.R."/>
            <person name="Hunsperger H.M."/>
            <person name="Ryken S.A."/>
            <person name="Yost W."/>
            <person name="Jha R.K."/>
            <person name="Patterson J."/>
            <person name="Monnat R.J. Jr."/>
            <person name="Barlow S.B."/>
            <person name="Starkenburg S.R."/>
            <person name="Cattolico R.A."/>
        </authorList>
    </citation>
    <scope>NUCLEOTIDE SEQUENCE</scope>
    <source>
        <strain evidence="3">CCMP291</strain>
    </source>
</reference>
<feature type="compositionally biased region" description="Basic residues" evidence="1">
    <location>
        <begin position="303"/>
        <end position="319"/>
    </location>
</feature>
<dbReference type="EMBL" id="JWZX01003256">
    <property type="protein sequence ID" value="KOO22721.1"/>
    <property type="molecule type" value="Genomic_DNA"/>
</dbReference>
<evidence type="ECO:0000313" key="2">
    <source>
        <dbReference type="EMBL" id="KOO22721.1"/>
    </source>
</evidence>
<comment type="caution">
    <text evidence="2">The sequence shown here is derived from an EMBL/GenBank/DDBJ whole genome shotgun (WGS) entry which is preliminary data.</text>
</comment>
<organism evidence="2 3">
    <name type="scientific">Chrysochromulina tobinii</name>
    <dbReference type="NCBI Taxonomy" id="1460289"/>
    <lineage>
        <taxon>Eukaryota</taxon>
        <taxon>Haptista</taxon>
        <taxon>Haptophyta</taxon>
        <taxon>Prymnesiophyceae</taxon>
        <taxon>Prymnesiales</taxon>
        <taxon>Chrysochromulinaceae</taxon>
        <taxon>Chrysochromulina</taxon>
    </lineage>
</organism>
<dbReference type="AlphaFoldDB" id="A0A0M0J7Z4"/>